<dbReference type="EMBL" id="LGUT01001434">
    <property type="protein sequence ID" value="KOG88942.1"/>
    <property type="molecule type" value="Genomic_DNA"/>
</dbReference>
<sequence>MIVTGLVMVMVLLCGGECGFEVTGVLRPVLFGMSYGSETGAGRSHGAHTALTAARRAPPAAHI</sequence>
<organism evidence="2 3">
    <name type="scientific">Streptomyces varsoviensis</name>
    <dbReference type="NCBI Taxonomy" id="67373"/>
    <lineage>
        <taxon>Bacteria</taxon>
        <taxon>Bacillati</taxon>
        <taxon>Actinomycetota</taxon>
        <taxon>Actinomycetes</taxon>
        <taxon>Kitasatosporales</taxon>
        <taxon>Streptomycetaceae</taxon>
        <taxon>Streptomyces</taxon>
    </lineage>
</organism>
<feature type="region of interest" description="Disordered" evidence="1">
    <location>
        <begin position="40"/>
        <end position="63"/>
    </location>
</feature>
<accession>A0ABR5J6G3</accession>
<feature type="compositionally biased region" description="Low complexity" evidence="1">
    <location>
        <begin position="47"/>
        <end position="63"/>
    </location>
</feature>
<dbReference type="Proteomes" id="UP000037020">
    <property type="component" value="Unassembled WGS sequence"/>
</dbReference>
<gene>
    <name evidence="2" type="ORF">ADK38_16965</name>
</gene>
<evidence type="ECO:0000313" key="2">
    <source>
        <dbReference type="EMBL" id="KOG88942.1"/>
    </source>
</evidence>
<comment type="caution">
    <text evidence="2">The sequence shown here is derived from an EMBL/GenBank/DDBJ whole genome shotgun (WGS) entry which is preliminary data.</text>
</comment>
<evidence type="ECO:0000313" key="3">
    <source>
        <dbReference type="Proteomes" id="UP000037020"/>
    </source>
</evidence>
<evidence type="ECO:0000256" key="1">
    <source>
        <dbReference type="SAM" id="MobiDB-lite"/>
    </source>
</evidence>
<keyword evidence="3" id="KW-1185">Reference proteome</keyword>
<feature type="non-terminal residue" evidence="2">
    <location>
        <position position="63"/>
    </location>
</feature>
<protein>
    <submittedName>
        <fullName evidence="2">Uncharacterized protein</fullName>
    </submittedName>
</protein>
<reference evidence="2 3" key="1">
    <citation type="submission" date="2015-07" db="EMBL/GenBank/DDBJ databases">
        <authorList>
            <person name="Ju K.-S."/>
            <person name="Doroghazi J.R."/>
            <person name="Metcalf W.W."/>
        </authorList>
    </citation>
    <scope>NUCLEOTIDE SEQUENCE [LARGE SCALE GENOMIC DNA]</scope>
    <source>
        <strain evidence="2 3">NRRL B-3589</strain>
    </source>
</reference>
<proteinExistence type="predicted"/>
<name>A0ABR5J6G3_9ACTN</name>